<dbReference type="InterPro" id="IPR012340">
    <property type="entry name" value="NA-bd_OB-fold"/>
</dbReference>
<name>A0AAP2UFX7_9FIRM</name>
<proteinExistence type="predicted"/>
<evidence type="ECO:0000313" key="4">
    <source>
        <dbReference type="Proteomes" id="UP001204814"/>
    </source>
</evidence>
<dbReference type="AlphaFoldDB" id="A0AAP2UFX7"/>
<dbReference type="PROSITE" id="PS50935">
    <property type="entry name" value="SSB"/>
    <property type="match status" value="1"/>
</dbReference>
<sequence>MFKVQISGRLDGKPRLKRVANRDVCNFTIRCRNEYDKDNSYVRCAIWGKKASRFFYEVNGEKEIFIEGSGLNKQLRNINGLNNYVLTVNCENYQILT</sequence>
<dbReference type="RefSeq" id="WP_227351995.1">
    <property type="nucleotide sequence ID" value="NZ_JAJDKX010000007.1"/>
</dbReference>
<organism evidence="3 4">
    <name type="scientific">Faecalibacillus intestinalis</name>
    <dbReference type="NCBI Taxonomy" id="1982626"/>
    <lineage>
        <taxon>Bacteria</taxon>
        <taxon>Bacillati</taxon>
        <taxon>Bacillota</taxon>
        <taxon>Erysipelotrichia</taxon>
        <taxon>Erysipelotrichales</taxon>
        <taxon>Coprobacillaceae</taxon>
        <taxon>Faecalibacillus</taxon>
    </lineage>
</organism>
<dbReference type="GO" id="GO:0003697">
    <property type="term" value="F:single-stranded DNA binding"/>
    <property type="evidence" value="ECO:0007669"/>
    <property type="project" value="InterPro"/>
</dbReference>
<evidence type="ECO:0000256" key="1">
    <source>
        <dbReference type="ARBA" id="ARBA00023125"/>
    </source>
</evidence>
<dbReference type="InterPro" id="IPR000424">
    <property type="entry name" value="Primosome_PriB/ssb"/>
</dbReference>
<evidence type="ECO:0000313" key="3">
    <source>
        <dbReference type="EMBL" id="MCQ5060910.1"/>
    </source>
</evidence>
<comment type="caution">
    <text evidence="3">The sequence shown here is derived from an EMBL/GenBank/DDBJ whole genome shotgun (WGS) entry which is preliminary data.</text>
</comment>
<reference evidence="3" key="1">
    <citation type="submission" date="2022-06" db="EMBL/GenBank/DDBJ databases">
        <title>Isolation of gut microbiota from human fecal samples.</title>
        <authorList>
            <person name="Pamer E.G."/>
            <person name="Barat B."/>
            <person name="Waligurski E."/>
            <person name="Medina S."/>
            <person name="Paddock L."/>
            <person name="Mostad J."/>
        </authorList>
    </citation>
    <scope>NUCLEOTIDE SEQUENCE</scope>
    <source>
        <strain evidence="3">DFI.6.24</strain>
    </source>
</reference>
<dbReference type="Proteomes" id="UP001204814">
    <property type="component" value="Unassembled WGS sequence"/>
</dbReference>
<dbReference type="SUPFAM" id="SSF50249">
    <property type="entry name" value="Nucleic acid-binding proteins"/>
    <property type="match status" value="1"/>
</dbReference>
<dbReference type="EMBL" id="JANGBO010000001">
    <property type="protein sequence ID" value="MCQ5060910.1"/>
    <property type="molecule type" value="Genomic_DNA"/>
</dbReference>
<gene>
    <name evidence="3" type="ORF">NE542_03540</name>
</gene>
<evidence type="ECO:0000256" key="2">
    <source>
        <dbReference type="PROSITE-ProRule" id="PRU00252"/>
    </source>
</evidence>
<accession>A0AAP2UFX7</accession>
<dbReference type="Gene3D" id="2.40.50.140">
    <property type="entry name" value="Nucleic acid-binding proteins"/>
    <property type="match status" value="1"/>
</dbReference>
<dbReference type="Pfam" id="PF00436">
    <property type="entry name" value="SSB"/>
    <property type="match status" value="1"/>
</dbReference>
<protein>
    <submittedName>
        <fullName evidence="3">Single-stranded DNA-binding protein</fullName>
    </submittedName>
</protein>
<keyword evidence="1 2" id="KW-0238">DNA-binding</keyword>